<dbReference type="SMART" id="SM00065">
    <property type="entry name" value="GAF"/>
    <property type="match status" value="1"/>
</dbReference>
<dbReference type="InterPro" id="IPR004358">
    <property type="entry name" value="Sig_transdc_His_kin-like_C"/>
</dbReference>
<dbReference type="CDD" id="cd00130">
    <property type="entry name" value="PAS"/>
    <property type="match status" value="1"/>
</dbReference>
<dbReference type="Pfam" id="PF13426">
    <property type="entry name" value="PAS_9"/>
    <property type="match status" value="1"/>
</dbReference>
<dbReference type="AlphaFoldDB" id="A0A3B0SFW2"/>
<dbReference type="SUPFAM" id="SSF47384">
    <property type="entry name" value="Homodimeric domain of signal transducing histidine kinase"/>
    <property type="match status" value="1"/>
</dbReference>
<evidence type="ECO:0000256" key="3">
    <source>
        <dbReference type="ARBA" id="ARBA00022553"/>
    </source>
</evidence>
<dbReference type="SUPFAM" id="SSF55874">
    <property type="entry name" value="ATPase domain of HSP90 chaperone/DNA topoisomerase II/histidine kinase"/>
    <property type="match status" value="1"/>
</dbReference>
<dbReference type="Gene3D" id="1.10.287.130">
    <property type="match status" value="1"/>
</dbReference>
<keyword evidence="3" id="KW-0597">Phosphoprotein</keyword>
<organism evidence="9">
    <name type="scientific">hydrothermal vent metagenome</name>
    <dbReference type="NCBI Taxonomy" id="652676"/>
    <lineage>
        <taxon>unclassified sequences</taxon>
        <taxon>metagenomes</taxon>
        <taxon>ecological metagenomes</taxon>
    </lineage>
</organism>
<dbReference type="CDD" id="cd00075">
    <property type="entry name" value="HATPase"/>
    <property type="match status" value="1"/>
</dbReference>
<dbReference type="InterPro" id="IPR029016">
    <property type="entry name" value="GAF-like_dom_sf"/>
</dbReference>
<dbReference type="InterPro" id="IPR035965">
    <property type="entry name" value="PAS-like_dom_sf"/>
</dbReference>
<dbReference type="Gene3D" id="3.30.450.40">
    <property type="match status" value="1"/>
</dbReference>
<sequence length="500" mass="54517">RNLFDRLPVALYRTTADGVIKSMNPAAVEMLGVGAVSEWQDQPAFSFYVSESDRDRFSAIMVDQGVVMGFESQLRRPDGDIVWVRDSARLVVEDGYHYYEGALVDITEQRAAEDELRLRARQQAAVAELGQLALRDTDTTELFLSAAGALGSLFTDCLVGIIEWHDSELRVLATRSDSPEVWPVGTIPEEVERIAAKAVAVLSPFVESDLVIDEEGSLGSAAVVPIIGNVGTLGVLAVVAPNARVFGSEDVRLMQAVAAVLALAQERWTSRQEQLRLIASKDEFIASVSHELRTPLTVVAGMASELEDRWDSFSAEEARELVSLMSGQAADMRNLIEDLLVVARADIGKVAVTQRRVDVCEQIKHVLVGFSNDKSARIVVEVDEVVVRADEGRVRQILRNLLTNAIRYGGEEIVVSATVDGHDAVVRIADNGAGIPENEWNEIFEPYARAHSVPSQPNSVGLGLTVSRTLARLMGGDLTYRFDGSSIFECRLPLADAADT</sequence>
<protein>
    <recommendedName>
        <fullName evidence="2">histidine kinase</fullName>
        <ecNumber evidence="2">2.7.13.3</ecNumber>
    </recommendedName>
</protein>
<dbReference type="PANTHER" id="PTHR43047">
    <property type="entry name" value="TWO-COMPONENT HISTIDINE PROTEIN KINASE"/>
    <property type="match status" value="1"/>
</dbReference>
<reference evidence="9" key="1">
    <citation type="submission" date="2018-06" db="EMBL/GenBank/DDBJ databases">
        <authorList>
            <person name="Zhirakovskaya E."/>
        </authorList>
    </citation>
    <scope>NUCLEOTIDE SEQUENCE</scope>
</reference>
<dbReference type="SMART" id="SM00388">
    <property type="entry name" value="HisKA"/>
    <property type="match status" value="1"/>
</dbReference>
<dbReference type="SMART" id="SM00387">
    <property type="entry name" value="HATPase_c"/>
    <property type="match status" value="1"/>
</dbReference>
<dbReference type="GO" id="GO:0000155">
    <property type="term" value="F:phosphorelay sensor kinase activity"/>
    <property type="evidence" value="ECO:0007669"/>
    <property type="project" value="InterPro"/>
</dbReference>
<dbReference type="InterPro" id="IPR000700">
    <property type="entry name" value="PAS-assoc_C"/>
</dbReference>
<dbReference type="SUPFAM" id="SSF55785">
    <property type="entry name" value="PYP-like sensor domain (PAS domain)"/>
    <property type="match status" value="1"/>
</dbReference>
<evidence type="ECO:0000259" key="7">
    <source>
        <dbReference type="PROSITE" id="PS50109"/>
    </source>
</evidence>
<dbReference type="Gene3D" id="3.30.450.20">
    <property type="entry name" value="PAS domain"/>
    <property type="match status" value="1"/>
</dbReference>
<dbReference type="Pfam" id="PF00512">
    <property type="entry name" value="HisKA"/>
    <property type="match status" value="1"/>
</dbReference>
<dbReference type="InterPro" id="IPR000014">
    <property type="entry name" value="PAS"/>
</dbReference>
<evidence type="ECO:0000256" key="4">
    <source>
        <dbReference type="ARBA" id="ARBA00022679"/>
    </source>
</evidence>
<dbReference type="GO" id="GO:0005886">
    <property type="term" value="C:plasma membrane"/>
    <property type="evidence" value="ECO:0007669"/>
    <property type="project" value="TreeGrafter"/>
</dbReference>
<dbReference type="PANTHER" id="PTHR43047:SF72">
    <property type="entry name" value="OSMOSENSING HISTIDINE PROTEIN KINASE SLN1"/>
    <property type="match status" value="1"/>
</dbReference>
<dbReference type="Pfam" id="PF13492">
    <property type="entry name" value="GAF_3"/>
    <property type="match status" value="1"/>
</dbReference>
<evidence type="ECO:0000313" key="9">
    <source>
        <dbReference type="EMBL" id="VAW04178.1"/>
    </source>
</evidence>
<keyword evidence="6" id="KW-0902">Two-component regulatory system</keyword>
<dbReference type="FunFam" id="1.10.287.130:FF:000001">
    <property type="entry name" value="Two-component sensor histidine kinase"/>
    <property type="match status" value="1"/>
</dbReference>
<dbReference type="InterPro" id="IPR003594">
    <property type="entry name" value="HATPase_dom"/>
</dbReference>
<dbReference type="Gene3D" id="3.30.565.10">
    <property type="entry name" value="Histidine kinase-like ATPase, C-terminal domain"/>
    <property type="match status" value="1"/>
</dbReference>
<dbReference type="PRINTS" id="PR00344">
    <property type="entry name" value="BCTRLSENSOR"/>
</dbReference>
<dbReference type="PROSITE" id="PS50113">
    <property type="entry name" value="PAC"/>
    <property type="match status" value="1"/>
</dbReference>
<keyword evidence="4" id="KW-0808">Transferase</keyword>
<dbReference type="InterPro" id="IPR003661">
    <property type="entry name" value="HisK_dim/P_dom"/>
</dbReference>
<evidence type="ECO:0000256" key="5">
    <source>
        <dbReference type="ARBA" id="ARBA00022777"/>
    </source>
</evidence>
<dbReference type="EC" id="2.7.13.3" evidence="2"/>
<dbReference type="CDD" id="cd00082">
    <property type="entry name" value="HisKA"/>
    <property type="match status" value="1"/>
</dbReference>
<dbReference type="InterPro" id="IPR036097">
    <property type="entry name" value="HisK_dim/P_sf"/>
</dbReference>
<dbReference type="InterPro" id="IPR003018">
    <property type="entry name" value="GAF"/>
</dbReference>
<dbReference type="SUPFAM" id="SSF55781">
    <property type="entry name" value="GAF domain-like"/>
    <property type="match status" value="1"/>
</dbReference>
<gene>
    <name evidence="9" type="ORF">MNBD_ACTINO02-3186</name>
</gene>
<name>A0A3B0SFW2_9ZZZZ</name>
<accession>A0A3B0SFW2</accession>
<comment type="catalytic activity">
    <reaction evidence="1">
        <text>ATP + protein L-histidine = ADP + protein N-phospho-L-histidine.</text>
        <dbReference type="EC" id="2.7.13.3"/>
    </reaction>
</comment>
<keyword evidence="5" id="KW-0418">Kinase</keyword>
<feature type="domain" description="Histidine kinase" evidence="7">
    <location>
        <begin position="287"/>
        <end position="496"/>
    </location>
</feature>
<dbReference type="GO" id="GO:0009927">
    <property type="term" value="F:histidine phosphotransfer kinase activity"/>
    <property type="evidence" value="ECO:0007669"/>
    <property type="project" value="TreeGrafter"/>
</dbReference>
<feature type="non-terminal residue" evidence="9">
    <location>
        <position position="1"/>
    </location>
</feature>
<dbReference type="Pfam" id="PF02518">
    <property type="entry name" value="HATPase_c"/>
    <property type="match status" value="1"/>
</dbReference>
<evidence type="ECO:0000256" key="6">
    <source>
        <dbReference type="ARBA" id="ARBA00023012"/>
    </source>
</evidence>
<evidence type="ECO:0000256" key="1">
    <source>
        <dbReference type="ARBA" id="ARBA00000085"/>
    </source>
</evidence>
<evidence type="ECO:0000259" key="8">
    <source>
        <dbReference type="PROSITE" id="PS50113"/>
    </source>
</evidence>
<dbReference type="NCBIfam" id="TIGR00229">
    <property type="entry name" value="sensory_box"/>
    <property type="match status" value="1"/>
</dbReference>
<evidence type="ECO:0000256" key="2">
    <source>
        <dbReference type="ARBA" id="ARBA00012438"/>
    </source>
</evidence>
<proteinExistence type="predicted"/>
<dbReference type="PROSITE" id="PS50109">
    <property type="entry name" value="HIS_KIN"/>
    <property type="match status" value="1"/>
</dbReference>
<feature type="domain" description="PAC" evidence="8">
    <location>
        <begin position="68"/>
        <end position="118"/>
    </location>
</feature>
<dbReference type="InterPro" id="IPR005467">
    <property type="entry name" value="His_kinase_dom"/>
</dbReference>
<dbReference type="InterPro" id="IPR036890">
    <property type="entry name" value="HATPase_C_sf"/>
</dbReference>
<dbReference type="EMBL" id="UOEK01000279">
    <property type="protein sequence ID" value="VAW04178.1"/>
    <property type="molecule type" value="Genomic_DNA"/>
</dbReference>